<sequence>MASTASLALPLPTSTPILRVRNSVSACLKQVASSPPRTAGRRDCLLLLTSTTALIAVKSPPAAAQDIPLFGLRKKLEQAEKQTEELVKEGFEAAEKGVETAEKGIVAAEKGIEAAEKEIETAAESFGLGAPAQAGLVAGAELLGVVVASSVVKGILGPEPQKQ</sequence>
<dbReference type="PANTHER" id="PTHR36734">
    <property type="entry name" value="YCF37-LIKE PROTEIN"/>
    <property type="match status" value="1"/>
</dbReference>
<proteinExistence type="predicted"/>
<name>A0A7C9CWF5_OPUST</name>
<dbReference type="EMBL" id="GISG01050816">
    <property type="protein sequence ID" value="MBA4625184.1"/>
    <property type="molecule type" value="Transcribed_RNA"/>
</dbReference>
<organism evidence="2">
    <name type="scientific">Opuntia streptacantha</name>
    <name type="common">Prickly pear cactus</name>
    <name type="synonym">Opuntia cardona</name>
    <dbReference type="NCBI Taxonomy" id="393608"/>
    <lineage>
        <taxon>Eukaryota</taxon>
        <taxon>Viridiplantae</taxon>
        <taxon>Streptophyta</taxon>
        <taxon>Embryophyta</taxon>
        <taxon>Tracheophyta</taxon>
        <taxon>Spermatophyta</taxon>
        <taxon>Magnoliopsida</taxon>
        <taxon>eudicotyledons</taxon>
        <taxon>Gunneridae</taxon>
        <taxon>Pentapetalae</taxon>
        <taxon>Caryophyllales</taxon>
        <taxon>Cactineae</taxon>
        <taxon>Cactaceae</taxon>
        <taxon>Opuntioideae</taxon>
        <taxon>Opuntia</taxon>
    </lineage>
</organism>
<dbReference type="AlphaFoldDB" id="A0A7C9CWF5"/>
<feature type="coiled-coil region" evidence="1">
    <location>
        <begin position="69"/>
        <end position="125"/>
    </location>
</feature>
<keyword evidence="1" id="KW-0175">Coiled coil</keyword>
<evidence type="ECO:0000256" key="1">
    <source>
        <dbReference type="SAM" id="Coils"/>
    </source>
</evidence>
<dbReference type="GO" id="GO:0009534">
    <property type="term" value="C:chloroplast thylakoid"/>
    <property type="evidence" value="ECO:0007669"/>
    <property type="project" value="TreeGrafter"/>
</dbReference>
<reference evidence="2" key="1">
    <citation type="journal article" date="2013" name="J. Plant Res.">
        <title>Effect of fungi and light on seed germination of three Opuntia species from semiarid lands of central Mexico.</title>
        <authorList>
            <person name="Delgado-Sanchez P."/>
            <person name="Jimenez-Bremont J.F."/>
            <person name="Guerrero-Gonzalez Mde L."/>
            <person name="Flores J."/>
        </authorList>
    </citation>
    <scope>NUCLEOTIDE SEQUENCE</scope>
    <source>
        <tissue evidence="2">Cladode</tissue>
    </source>
</reference>
<dbReference type="PANTHER" id="PTHR36734:SF1">
    <property type="entry name" value="OS02G0815300 PROTEIN"/>
    <property type="match status" value="1"/>
</dbReference>
<evidence type="ECO:0000313" key="2">
    <source>
        <dbReference type="EMBL" id="MBA4625184.1"/>
    </source>
</evidence>
<accession>A0A7C9CWF5</accession>
<reference evidence="2" key="2">
    <citation type="submission" date="2020-07" db="EMBL/GenBank/DDBJ databases">
        <authorList>
            <person name="Vera ALvarez R."/>
            <person name="Arias-Moreno D.M."/>
            <person name="Jimenez-Jacinto V."/>
            <person name="Jimenez-Bremont J.F."/>
            <person name="Swaminathan K."/>
            <person name="Moose S.P."/>
            <person name="Guerrero-Gonzalez M.L."/>
            <person name="Marino-Ramirez L."/>
            <person name="Landsman D."/>
            <person name="Rodriguez-Kessler M."/>
            <person name="Delgado-Sanchez P."/>
        </authorList>
    </citation>
    <scope>NUCLEOTIDE SEQUENCE</scope>
    <source>
        <tissue evidence="2">Cladode</tissue>
    </source>
</reference>
<protein>
    <submittedName>
        <fullName evidence="2">Uncharacterized protein</fullName>
    </submittedName>
</protein>